<name>A0ACC2NPJ1_9HYME</name>
<dbReference type="Proteomes" id="UP001239111">
    <property type="component" value="Chromosome 3"/>
</dbReference>
<comment type="caution">
    <text evidence="1">The sequence shown here is derived from an EMBL/GenBank/DDBJ whole genome shotgun (WGS) entry which is preliminary data.</text>
</comment>
<keyword evidence="2" id="KW-1185">Reference proteome</keyword>
<proteinExistence type="predicted"/>
<reference evidence="1" key="1">
    <citation type="submission" date="2023-04" db="EMBL/GenBank/DDBJ databases">
        <title>A chromosome-level genome assembly of the parasitoid wasp Eretmocerus hayati.</title>
        <authorList>
            <person name="Zhong Y."/>
            <person name="Liu S."/>
            <person name="Liu Y."/>
        </authorList>
    </citation>
    <scope>NUCLEOTIDE SEQUENCE</scope>
    <source>
        <strain evidence="1">ZJU_SS_LIU_2023</strain>
    </source>
</reference>
<dbReference type="EMBL" id="CM056743">
    <property type="protein sequence ID" value="KAJ8671445.1"/>
    <property type="molecule type" value="Genomic_DNA"/>
</dbReference>
<sequence length="141" mass="15736">MKESSLSTKGMEKSSSKDLTTSAKSRDTKIPHPLKSSLDALIDIMVTGVMEGIVPHLKCPTCEERLTLIRPEKLVPEFSDDEDEEIDVVTVDTHVSEGTQTPQSTRKDVKCVSPKGTTIDQVIRCKRRSTRLLEKRAKRAK</sequence>
<organism evidence="1 2">
    <name type="scientific">Eretmocerus hayati</name>
    <dbReference type="NCBI Taxonomy" id="131215"/>
    <lineage>
        <taxon>Eukaryota</taxon>
        <taxon>Metazoa</taxon>
        <taxon>Ecdysozoa</taxon>
        <taxon>Arthropoda</taxon>
        <taxon>Hexapoda</taxon>
        <taxon>Insecta</taxon>
        <taxon>Pterygota</taxon>
        <taxon>Neoptera</taxon>
        <taxon>Endopterygota</taxon>
        <taxon>Hymenoptera</taxon>
        <taxon>Apocrita</taxon>
        <taxon>Proctotrupomorpha</taxon>
        <taxon>Chalcidoidea</taxon>
        <taxon>Aphelinidae</taxon>
        <taxon>Aphelininae</taxon>
        <taxon>Eretmocerus</taxon>
    </lineage>
</organism>
<gene>
    <name evidence="1" type="ORF">QAD02_002704</name>
</gene>
<accession>A0ACC2NPJ1</accession>
<protein>
    <submittedName>
        <fullName evidence="1">Uncharacterized protein</fullName>
    </submittedName>
</protein>
<evidence type="ECO:0000313" key="1">
    <source>
        <dbReference type="EMBL" id="KAJ8671445.1"/>
    </source>
</evidence>
<evidence type="ECO:0000313" key="2">
    <source>
        <dbReference type="Proteomes" id="UP001239111"/>
    </source>
</evidence>